<proteinExistence type="predicted"/>
<comment type="caution">
    <text evidence="1">The sequence shown here is derived from an EMBL/GenBank/DDBJ whole genome shotgun (WGS) entry which is preliminary data.</text>
</comment>
<dbReference type="InterPro" id="IPR024083">
    <property type="entry name" value="Fumarase/histidase_N"/>
</dbReference>
<gene>
    <name evidence="1" type="ORF">FBZ89_13127</name>
</gene>
<dbReference type="Pfam" id="PF00221">
    <property type="entry name" value="Lyase_aromatic"/>
    <property type="match status" value="1"/>
</dbReference>
<name>A0A560EPI3_9PROT</name>
<sequence length="496" mass="51366">MTPSVLLNGPLTWRDLSAVARGSDLVLSPDAWARIGNAHAVVEAIVAQGIRAYGVNTGVGALVSTVVDRAKQRDLSRNLVMSHACGMGQPLETAAVRGIIAAQINNFAHGRSGVRPDLVQGLLTLLARGCIPEVPSRGSVGYLTHMAHIGLVLIGAGSAYMGGQRLSGREALDAIGMSPLVLDSKEGLSLVNGSPCATGLGGYALSRIERLLAAADAVAALTLEALGAQMSAYEAQVLRIRVSSGLHRTGAALRNYLAGSRRLERVAGTRLQDALSLRAVPHVHGAARDAFDGACAVIDRELQSVTDNPIVSGTPAAPVVESEAHAVAPALAIALDSLAIAIAHLGSISERHTDRLVNPLVSGLPPFLASDPGATTGFMIAQYTASALVADNRRLCAPASLDGGINSALQEDYLAHPTAAATKLLAVIDNTEYILGIELLAATEAHDLAVDPADRAPGTAAIHDHVRACVGRYRDDRPLADHLNIGADIIRNGLPA</sequence>
<evidence type="ECO:0000313" key="1">
    <source>
        <dbReference type="EMBL" id="TWB11299.1"/>
    </source>
</evidence>
<dbReference type="AlphaFoldDB" id="A0A560EPI3"/>
<reference evidence="1 2" key="1">
    <citation type="submission" date="2019-06" db="EMBL/GenBank/DDBJ databases">
        <title>Genomic Encyclopedia of Type Strains, Phase IV (KMG-V): Genome sequencing to study the core and pangenomes of soil and plant-associated prokaryotes.</title>
        <authorList>
            <person name="Whitman W."/>
        </authorList>
    </citation>
    <scope>NUCLEOTIDE SEQUENCE [LARGE SCALE GENOMIC DNA]</scope>
    <source>
        <strain evidence="1 2">BR 11880</strain>
    </source>
</reference>
<organism evidence="1 2">
    <name type="scientific">Nitrospirillum amazonense</name>
    <dbReference type="NCBI Taxonomy" id="28077"/>
    <lineage>
        <taxon>Bacteria</taxon>
        <taxon>Pseudomonadati</taxon>
        <taxon>Pseudomonadota</taxon>
        <taxon>Alphaproteobacteria</taxon>
        <taxon>Rhodospirillales</taxon>
        <taxon>Azospirillaceae</taxon>
        <taxon>Nitrospirillum</taxon>
    </lineage>
</organism>
<accession>A0A560EPI3</accession>
<dbReference type="EMBL" id="VITN01000031">
    <property type="protein sequence ID" value="TWB11299.1"/>
    <property type="molecule type" value="Genomic_DNA"/>
</dbReference>
<keyword evidence="1" id="KW-0456">Lyase</keyword>
<dbReference type="RefSeq" id="WP_145754154.1">
    <property type="nucleotide sequence ID" value="NZ_VITN01000031.1"/>
</dbReference>
<dbReference type="Gene3D" id="1.10.275.10">
    <property type="entry name" value="Fumarase/aspartase (N-terminal domain)"/>
    <property type="match status" value="1"/>
</dbReference>
<evidence type="ECO:0000313" key="2">
    <source>
        <dbReference type="Proteomes" id="UP000319859"/>
    </source>
</evidence>
<dbReference type="Gene3D" id="1.20.200.10">
    <property type="entry name" value="Fumarase/aspartase (Central domain)"/>
    <property type="match status" value="1"/>
</dbReference>
<dbReference type="PANTHER" id="PTHR10362">
    <property type="entry name" value="HISTIDINE AMMONIA-LYASE"/>
    <property type="match status" value="1"/>
</dbReference>
<dbReference type="InterPro" id="IPR001106">
    <property type="entry name" value="Aromatic_Lyase"/>
</dbReference>
<dbReference type="Proteomes" id="UP000319859">
    <property type="component" value="Unassembled WGS sequence"/>
</dbReference>
<dbReference type="OrthoDB" id="9806955at2"/>
<dbReference type="SUPFAM" id="SSF48557">
    <property type="entry name" value="L-aspartase-like"/>
    <property type="match status" value="1"/>
</dbReference>
<protein>
    <submittedName>
        <fullName evidence="1">Histidine ammonia-lyase</fullName>
    </submittedName>
</protein>
<dbReference type="GO" id="GO:0016841">
    <property type="term" value="F:ammonia-lyase activity"/>
    <property type="evidence" value="ECO:0007669"/>
    <property type="project" value="UniProtKB-ARBA"/>
</dbReference>
<dbReference type="CDD" id="cd00332">
    <property type="entry name" value="PAL-HAL"/>
    <property type="match status" value="1"/>
</dbReference>
<dbReference type="InterPro" id="IPR008948">
    <property type="entry name" value="L-Aspartase-like"/>
</dbReference>